<evidence type="ECO:0008006" key="8">
    <source>
        <dbReference type="Google" id="ProtNLM"/>
    </source>
</evidence>
<protein>
    <recommendedName>
        <fullName evidence="8">DoxX-like protein</fullName>
    </recommendedName>
</protein>
<accession>A0AAE3XME2</accession>
<dbReference type="EMBL" id="JAVDQD010000002">
    <property type="protein sequence ID" value="MDR6238590.1"/>
    <property type="molecule type" value="Genomic_DNA"/>
</dbReference>
<keyword evidence="7" id="KW-1185">Reference proteome</keyword>
<dbReference type="Proteomes" id="UP001185092">
    <property type="component" value="Unassembled WGS sequence"/>
</dbReference>
<keyword evidence="2 5" id="KW-0812">Transmembrane</keyword>
<keyword evidence="3 5" id="KW-1133">Transmembrane helix</keyword>
<evidence type="ECO:0000256" key="3">
    <source>
        <dbReference type="ARBA" id="ARBA00022989"/>
    </source>
</evidence>
<dbReference type="Pfam" id="PF13564">
    <property type="entry name" value="DoxX_2"/>
    <property type="match status" value="1"/>
</dbReference>
<keyword evidence="4 5" id="KW-0472">Membrane</keyword>
<sequence>MKDEFKRFGLEKMGLTIIILETLGALGLLVGLKFNFILMISSLGLALLMFAGLIVRIKIKDSIWVSLPAFSYMVLNAFIFWKSINSSI</sequence>
<evidence type="ECO:0000256" key="2">
    <source>
        <dbReference type="ARBA" id="ARBA00022692"/>
    </source>
</evidence>
<organism evidence="6 7">
    <name type="scientific">Aureibacter tunicatorum</name>
    <dbReference type="NCBI Taxonomy" id="866807"/>
    <lineage>
        <taxon>Bacteria</taxon>
        <taxon>Pseudomonadati</taxon>
        <taxon>Bacteroidota</taxon>
        <taxon>Cytophagia</taxon>
        <taxon>Cytophagales</taxon>
        <taxon>Persicobacteraceae</taxon>
        <taxon>Aureibacter</taxon>
    </lineage>
</organism>
<feature type="transmembrane region" description="Helical" evidence="5">
    <location>
        <begin position="62"/>
        <end position="81"/>
    </location>
</feature>
<name>A0AAE3XME2_9BACT</name>
<gene>
    <name evidence="6" type="ORF">HNQ88_001627</name>
</gene>
<dbReference type="GO" id="GO:0016020">
    <property type="term" value="C:membrane"/>
    <property type="evidence" value="ECO:0007669"/>
    <property type="project" value="UniProtKB-SubCell"/>
</dbReference>
<evidence type="ECO:0000256" key="1">
    <source>
        <dbReference type="ARBA" id="ARBA00004141"/>
    </source>
</evidence>
<feature type="transmembrane region" description="Helical" evidence="5">
    <location>
        <begin position="12"/>
        <end position="30"/>
    </location>
</feature>
<feature type="transmembrane region" description="Helical" evidence="5">
    <location>
        <begin position="36"/>
        <end position="55"/>
    </location>
</feature>
<evidence type="ECO:0000313" key="6">
    <source>
        <dbReference type="EMBL" id="MDR6238590.1"/>
    </source>
</evidence>
<reference evidence="6" key="1">
    <citation type="submission" date="2023-07" db="EMBL/GenBank/DDBJ databases">
        <title>Genomic Encyclopedia of Type Strains, Phase IV (KMG-IV): sequencing the most valuable type-strain genomes for metagenomic binning, comparative biology and taxonomic classification.</title>
        <authorList>
            <person name="Goeker M."/>
        </authorList>
    </citation>
    <scope>NUCLEOTIDE SEQUENCE</scope>
    <source>
        <strain evidence="6">DSM 26174</strain>
    </source>
</reference>
<dbReference type="InterPro" id="IPR032808">
    <property type="entry name" value="DoxX"/>
</dbReference>
<evidence type="ECO:0000256" key="4">
    <source>
        <dbReference type="ARBA" id="ARBA00023136"/>
    </source>
</evidence>
<comment type="subcellular location">
    <subcellularLocation>
        <location evidence="1">Membrane</location>
        <topology evidence="1">Multi-pass membrane protein</topology>
    </subcellularLocation>
</comment>
<evidence type="ECO:0000256" key="5">
    <source>
        <dbReference type="SAM" id="Phobius"/>
    </source>
</evidence>
<dbReference type="AlphaFoldDB" id="A0AAE3XME2"/>
<proteinExistence type="predicted"/>
<evidence type="ECO:0000313" key="7">
    <source>
        <dbReference type="Proteomes" id="UP001185092"/>
    </source>
</evidence>
<comment type="caution">
    <text evidence="6">The sequence shown here is derived from an EMBL/GenBank/DDBJ whole genome shotgun (WGS) entry which is preliminary data.</text>
</comment>